<dbReference type="EMBL" id="JAVHNS010000002">
    <property type="protein sequence ID" value="KAK6361520.1"/>
    <property type="molecule type" value="Genomic_DNA"/>
</dbReference>
<evidence type="ECO:0000256" key="1">
    <source>
        <dbReference type="SAM" id="MobiDB-lite"/>
    </source>
</evidence>
<proteinExistence type="predicted"/>
<reference evidence="2 3" key="1">
    <citation type="submission" date="2019-10" db="EMBL/GenBank/DDBJ databases">
        <authorList>
            <person name="Palmer J.M."/>
        </authorList>
    </citation>
    <scope>NUCLEOTIDE SEQUENCE [LARGE SCALE GENOMIC DNA]</scope>
    <source>
        <strain evidence="2 3">TWF730</strain>
    </source>
</reference>
<feature type="compositionally biased region" description="Polar residues" evidence="1">
    <location>
        <begin position="149"/>
        <end position="165"/>
    </location>
</feature>
<keyword evidence="3" id="KW-1185">Reference proteome</keyword>
<feature type="region of interest" description="Disordered" evidence="1">
    <location>
        <begin position="225"/>
        <end position="280"/>
    </location>
</feature>
<evidence type="ECO:0000313" key="2">
    <source>
        <dbReference type="EMBL" id="KAK6361520.1"/>
    </source>
</evidence>
<dbReference type="SUPFAM" id="SSF52743">
    <property type="entry name" value="Subtilisin-like"/>
    <property type="match status" value="1"/>
</dbReference>
<accession>A0AAV9VNX8</accession>
<evidence type="ECO:0000313" key="3">
    <source>
        <dbReference type="Proteomes" id="UP001373714"/>
    </source>
</evidence>
<dbReference type="AlphaFoldDB" id="A0AAV9VNX8"/>
<dbReference type="Proteomes" id="UP001373714">
    <property type="component" value="Unassembled WGS sequence"/>
</dbReference>
<protein>
    <submittedName>
        <fullName evidence="2">Sub10p</fullName>
    </submittedName>
</protein>
<dbReference type="Gene3D" id="3.40.50.200">
    <property type="entry name" value="Peptidase S8/S53 domain"/>
    <property type="match status" value="2"/>
</dbReference>
<feature type="region of interest" description="Disordered" evidence="1">
    <location>
        <begin position="129"/>
        <end position="165"/>
    </location>
</feature>
<comment type="caution">
    <text evidence="2">The sequence shown here is derived from an EMBL/GenBank/DDBJ whole genome shotgun (WGS) entry which is preliminary data.</text>
</comment>
<name>A0AAV9VNX8_9PEZI</name>
<organism evidence="2 3">
    <name type="scientific">Orbilia blumenaviensis</name>
    <dbReference type="NCBI Taxonomy" id="1796055"/>
    <lineage>
        <taxon>Eukaryota</taxon>
        <taxon>Fungi</taxon>
        <taxon>Dikarya</taxon>
        <taxon>Ascomycota</taxon>
        <taxon>Pezizomycotina</taxon>
        <taxon>Orbiliomycetes</taxon>
        <taxon>Orbiliales</taxon>
        <taxon>Orbiliaceae</taxon>
        <taxon>Orbilia</taxon>
    </lineage>
</organism>
<dbReference type="GO" id="GO:0006508">
    <property type="term" value="P:proteolysis"/>
    <property type="evidence" value="ECO:0007669"/>
    <property type="project" value="InterPro"/>
</dbReference>
<dbReference type="InterPro" id="IPR036852">
    <property type="entry name" value="Peptidase_S8/S53_dom_sf"/>
</dbReference>
<dbReference type="GO" id="GO:0004252">
    <property type="term" value="F:serine-type endopeptidase activity"/>
    <property type="evidence" value="ECO:0007669"/>
    <property type="project" value="InterPro"/>
</dbReference>
<gene>
    <name evidence="2" type="primary">SUB10</name>
    <name evidence="2" type="ORF">TWF730_005240</name>
</gene>
<sequence length="634" mass="71181">MCLPSTPTVRRVLSILFICILWFQIGLSAGEARRLVYKIGTAEKHLGRWKFVIAPAYRGNARELEAFVRDIERIAVAPKKDSVYKIQSKYLGFIAVSPVVSYWYVSNPVTRPGYFGNVVAENADIGYRPWPPGTARPGPDPELELEPQSPASDNLGDNPQPTNQPLVNKLLRRNAGTWPRRHSLIGHGAPHRKIKHHGIQNSNYDNHTDLYGIQSDMIYHNRSALKARSDDEEEEDVPEMFYNSEPDTDSMGHPDDEEEEDVPGMVYNSETDTDSMGHTDDDLDEWSPDLTFLEYDPENNKTVLPLILLSQARDLSLEEIKRQRGFYKPTHGGRGVTIYSVGSGCSLEHEEFKGRYRSEWIFAGPLPHDERRDYHEANKNYPDGMFSHPSQGYSGTAHASNIVGLGCGQAPEANLVLVNNRPGRNTMSPENDVEVLLKIFDHRRERIENGRGGRGAGKVDRLQFPGDVARLTKGTPAAIPNFCVVGDVNTETGQSRWFKKSWVDLYAPSSNVLGADGLMPEEGWGPAVVHPYFSTSGTATATALAAGMIAYYLSLGDPIDSNDNTIDLVRFRSWSRFGENSPPMIWNGIRKEEWVRTGRNREARKMRHKLPVDEFEGEPFLGYEPVEYTSDMEA</sequence>
<feature type="compositionally biased region" description="Pro residues" evidence="1">
    <location>
        <begin position="129"/>
        <end position="140"/>
    </location>
</feature>